<keyword evidence="16" id="KW-1185">Reference proteome</keyword>
<dbReference type="EMBL" id="NIQC01000003">
    <property type="protein sequence ID" value="OWZ84602.1"/>
    <property type="molecule type" value="Genomic_DNA"/>
</dbReference>
<dbReference type="HAMAP" id="MF_01398">
    <property type="entry name" value="ATP_synth_b_bprime"/>
    <property type="match status" value="1"/>
</dbReference>
<keyword evidence="14" id="KW-0175">Coiled coil</keyword>
<dbReference type="GO" id="GO:0012505">
    <property type="term" value="C:endomembrane system"/>
    <property type="evidence" value="ECO:0007669"/>
    <property type="project" value="UniProtKB-SubCell"/>
</dbReference>
<proteinExistence type="inferred from homology"/>
<keyword evidence="8 12" id="KW-0472">Membrane</keyword>
<evidence type="ECO:0000256" key="10">
    <source>
        <dbReference type="ARBA" id="ARBA00025198"/>
    </source>
</evidence>
<evidence type="ECO:0000256" key="13">
    <source>
        <dbReference type="RuleBase" id="RU003848"/>
    </source>
</evidence>
<evidence type="ECO:0000256" key="14">
    <source>
        <dbReference type="SAM" id="Coils"/>
    </source>
</evidence>
<dbReference type="GO" id="GO:0045259">
    <property type="term" value="C:proton-transporting ATP synthase complex"/>
    <property type="evidence" value="ECO:0007669"/>
    <property type="project" value="UniProtKB-KW"/>
</dbReference>
<dbReference type="CDD" id="cd06503">
    <property type="entry name" value="ATP-synt_Fo_b"/>
    <property type="match status" value="1"/>
</dbReference>
<reference evidence="15 16" key="1">
    <citation type="submission" date="2017-06" db="EMBL/GenBank/DDBJ databases">
        <title>Draft Genome Sequence of Natranaerobius trueperi halophilic, alkalithermophilic bacteria from soda lakes.</title>
        <authorList>
            <person name="Zhao B."/>
        </authorList>
    </citation>
    <scope>NUCLEOTIDE SEQUENCE [LARGE SCALE GENOMIC DNA]</scope>
    <source>
        <strain evidence="15 16">DSM 18760</strain>
    </source>
</reference>
<evidence type="ECO:0000256" key="1">
    <source>
        <dbReference type="ARBA" id="ARBA00005513"/>
    </source>
</evidence>
<dbReference type="Proteomes" id="UP000214588">
    <property type="component" value="Unassembled WGS sequence"/>
</dbReference>
<comment type="caution">
    <text evidence="15">The sequence shown here is derived from an EMBL/GenBank/DDBJ whole genome shotgun (WGS) entry which is preliminary data.</text>
</comment>
<evidence type="ECO:0000256" key="6">
    <source>
        <dbReference type="ARBA" id="ARBA00022989"/>
    </source>
</evidence>
<keyword evidence="3 12" id="KW-0138">CF(0)</keyword>
<sequence>MVDPNAITFIMTIVNILVLFYLLKRFLFQPISDFMENRSNEIKKNLDHAQQEREEVEKLKQQYEEKLKGAKSEAQEIIQKARQREEEILKEARKEAKEEADAMLERAKSEIEQEKKKAVDTLKTEVSDLTIQISEKVLQDTIDQKQQKQLVKKYLEEVGRVS</sequence>
<evidence type="ECO:0000313" key="15">
    <source>
        <dbReference type="EMBL" id="OWZ84602.1"/>
    </source>
</evidence>
<feature type="transmembrane region" description="Helical" evidence="12">
    <location>
        <begin position="6"/>
        <end position="23"/>
    </location>
</feature>
<evidence type="ECO:0000256" key="12">
    <source>
        <dbReference type="HAMAP-Rule" id="MF_01398"/>
    </source>
</evidence>
<evidence type="ECO:0000256" key="11">
    <source>
        <dbReference type="ARBA" id="ARBA00037847"/>
    </source>
</evidence>
<dbReference type="RefSeq" id="WP_089022672.1">
    <property type="nucleotide sequence ID" value="NZ_NIQC01000003.1"/>
</dbReference>
<protein>
    <recommendedName>
        <fullName evidence="12">ATP synthase subunit b</fullName>
    </recommendedName>
    <alternativeName>
        <fullName evidence="12">ATP synthase F(0) sector subunit b</fullName>
    </alternativeName>
    <alternativeName>
        <fullName evidence="12">ATPase subunit I</fullName>
    </alternativeName>
    <alternativeName>
        <fullName evidence="12">F-type ATPase subunit b</fullName>
        <shortName evidence="12">F-ATPase subunit b</shortName>
    </alternativeName>
</protein>
<dbReference type="InterPro" id="IPR002146">
    <property type="entry name" value="ATP_synth_b/b'su_bac/chlpt"/>
</dbReference>
<feature type="coiled-coil region" evidence="14">
    <location>
        <begin position="32"/>
        <end position="124"/>
    </location>
</feature>
<keyword evidence="4 12" id="KW-0812">Transmembrane</keyword>
<accession>A0A226C0N6</accession>
<dbReference type="Gene3D" id="1.20.5.620">
    <property type="entry name" value="F1F0 ATP synthase subunit B, membrane domain"/>
    <property type="match status" value="1"/>
</dbReference>
<keyword evidence="7 12" id="KW-0406">Ion transport</keyword>
<keyword evidence="9 12" id="KW-0066">ATP synthesis</keyword>
<evidence type="ECO:0000313" key="16">
    <source>
        <dbReference type="Proteomes" id="UP000214588"/>
    </source>
</evidence>
<evidence type="ECO:0000256" key="8">
    <source>
        <dbReference type="ARBA" id="ARBA00023136"/>
    </source>
</evidence>
<keyword evidence="5 12" id="KW-0375">Hydrogen ion transport</keyword>
<comment type="function">
    <text evidence="10 12">F(1)F(0) ATP synthase produces ATP from ADP in the presence of a proton or sodium gradient. F-type ATPases consist of two structural domains, F(1) containing the extramembraneous catalytic core and F(0) containing the membrane proton channel, linked together by a central stalk and a peripheral stalk. During catalysis, ATP synthesis in the catalytic domain of F(1) is coupled via a rotary mechanism of the central stalk subunits to proton translocation.</text>
</comment>
<keyword evidence="12" id="KW-1003">Cell membrane</keyword>
<dbReference type="GO" id="GO:0005886">
    <property type="term" value="C:plasma membrane"/>
    <property type="evidence" value="ECO:0007669"/>
    <property type="project" value="UniProtKB-SubCell"/>
</dbReference>
<keyword evidence="6 12" id="KW-1133">Transmembrane helix</keyword>
<evidence type="ECO:0000256" key="4">
    <source>
        <dbReference type="ARBA" id="ARBA00022692"/>
    </source>
</evidence>
<evidence type="ECO:0000256" key="3">
    <source>
        <dbReference type="ARBA" id="ARBA00022547"/>
    </source>
</evidence>
<evidence type="ECO:0000256" key="9">
    <source>
        <dbReference type="ARBA" id="ARBA00023310"/>
    </source>
</evidence>
<dbReference type="InterPro" id="IPR050059">
    <property type="entry name" value="ATP_synthase_B_chain"/>
</dbReference>
<dbReference type="AlphaFoldDB" id="A0A226C0N6"/>
<evidence type="ECO:0000256" key="2">
    <source>
        <dbReference type="ARBA" id="ARBA00022448"/>
    </source>
</evidence>
<dbReference type="GO" id="GO:0046961">
    <property type="term" value="F:proton-transporting ATPase activity, rotational mechanism"/>
    <property type="evidence" value="ECO:0007669"/>
    <property type="project" value="TreeGrafter"/>
</dbReference>
<dbReference type="NCBIfam" id="TIGR01144">
    <property type="entry name" value="ATP_synt_b"/>
    <property type="match status" value="1"/>
</dbReference>
<dbReference type="InterPro" id="IPR005864">
    <property type="entry name" value="ATP_synth_F0_bsu_bac"/>
</dbReference>
<gene>
    <name evidence="12 15" type="primary">atpF</name>
    <name evidence="15" type="ORF">CDO51_02245</name>
</gene>
<evidence type="ECO:0000256" key="7">
    <source>
        <dbReference type="ARBA" id="ARBA00023065"/>
    </source>
</evidence>
<dbReference type="OrthoDB" id="1770883at2"/>
<evidence type="ECO:0000256" key="5">
    <source>
        <dbReference type="ARBA" id="ARBA00022781"/>
    </source>
</evidence>
<dbReference type="Pfam" id="PF00430">
    <property type="entry name" value="ATP-synt_B"/>
    <property type="match status" value="1"/>
</dbReference>
<comment type="subunit">
    <text evidence="12">F-type ATPases have 2 components, F(1) - the catalytic core - and F(0) - the membrane proton channel. F(1) has five subunits: alpha(3), beta(3), gamma(1), delta(1), epsilon(1). F(0) has three main subunits: a(1), b(2) and c(10-14). The alpha and beta chains form an alternating ring which encloses part of the gamma chain. F(1) is attached to F(0) by a central stalk formed by the gamma and epsilon chains, while a peripheral stalk is formed by the delta and b chains.</text>
</comment>
<dbReference type="InterPro" id="IPR028987">
    <property type="entry name" value="ATP_synth_B-like_membr_sf"/>
</dbReference>
<comment type="function">
    <text evidence="12">Component of the F(0) channel, it forms part of the peripheral stalk, linking F(1) to F(0).</text>
</comment>
<organism evidence="15 16">
    <name type="scientific">Natranaerobius trueperi</name>
    <dbReference type="NCBI Taxonomy" id="759412"/>
    <lineage>
        <taxon>Bacteria</taxon>
        <taxon>Bacillati</taxon>
        <taxon>Bacillota</taxon>
        <taxon>Clostridia</taxon>
        <taxon>Natranaerobiales</taxon>
        <taxon>Natranaerobiaceae</taxon>
        <taxon>Natranaerobius</taxon>
    </lineage>
</organism>
<dbReference type="GO" id="GO:0046933">
    <property type="term" value="F:proton-transporting ATP synthase activity, rotational mechanism"/>
    <property type="evidence" value="ECO:0007669"/>
    <property type="project" value="UniProtKB-UniRule"/>
</dbReference>
<dbReference type="PANTHER" id="PTHR33445:SF2">
    <property type="entry name" value="ATP SYNTHASE SUBUNIT B', CHLOROPLASTIC"/>
    <property type="match status" value="1"/>
</dbReference>
<name>A0A226C0N6_9FIRM</name>
<keyword evidence="2 12" id="KW-0813">Transport</keyword>
<comment type="subcellular location">
    <subcellularLocation>
        <location evidence="12">Cell membrane</location>
        <topology evidence="12">Single-pass membrane protein</topology>
    </subcellularLocation>
    <subcellularLocation>
        <location evidence="11">Endomembrane system</location>
        <topology evidence="11">Single-pass membrane protein</topology>
    </subcellularLocation>
</comment>
<comment type="similarity">
    <text evidence="1 12 13">Belongs to the ATPase B chain family.</text>
</comment>
<dbReference type="SUPFAM" id="SSF81573">
    <property type="entry name" value="F1F0 ATP synthase subunit B, membrane domain"/>
    <property type="match status" value="1"/>
</dbReference>
<dbReference type="PANTHER" id="PTHR33445">
    <property type="entry name" value="ATP SYNTHASE SUBUNIT B', CHLOROPLASTIC"/>
    <property type="match status" value="1"/>
</dbReference>